<dbReference type="EMBL" id="CP026377">
    <property type="protein sequence ID" value="AUX94795.1"/>
    <property type="molecule type" value="Genomic_DNA"/>
</dbReference>
<sequence length="104" mass="11703">MTTNPVIDGRYTISVKQHKQPGKPRLIALEKFSWREEEGVRTQISEVMALYNNPVLLVRDLVSDAIGHQVLRKGMETASSYVAEARRLAELAEMALSELQVAHD</sequence>
<name>A0A1X1EFS2_9GAMM</name>
<keyword evidence="3" id="KW-1185">Reference proteome</keyword>
<dbReference type="RefSeq" id="WP_104958603.1">
    <property type="nucleotide sequence ID" value="NZ_CP026377.1"/>
</dbReference>
<gene>
    <name evidence="2" type="ORF">C2E15_18090</name>
</gene>
<dbReference type="InterPro" id="IPR035404">
    <property type="entry name" value="DUF5405"/>
</dbReference>
<accession>A0A1X1EFS2</accession>
<dbReference type="Proteomes" id="UP000238365">
    <property type="component" value="Chromosome"/>
</dbReference>
<proteinExistence type="predicted"/>
<dbReference type="AlphaFoldDB" id="A0A1X1EFS2"/>
<dbReference type="Pfam" id="PF17399">
    <property type="entry name" value="DUF5405"/>
    <property type="match status" value="1"/>
</dbReference>
<evidence type="ECO:0000259" key="1">
    <source>
        <dbReference type="Pfam" id="PF17399"/>
    </source>
</evidence>
<evidence type="ECO:0000313" key="2">
    <source>
        <dbReference type="EMBL" id="AUX94795.1"/>
    </source>
</evidence>
<protein>
    <recommendedName>
        <fullName evidence="1">DUF5405 domain-containing protein</fullName>
    </recommendedName>
</protein>
<feature type="domain" description="DUF5405" evidence="1">
    <location>
        <begin position="27"/>
        <end position="99"/>
    </location>
</feature>
<dbReference type="OrthoDB" id="6556343at2"/>
<dbReference type="KEGG" id="pgz:C2E15_18090"/>
<organism evidence="2 3">
    <name type="scientific">Mixta gaviniae</name>
    <dbReference type="NCBI Taxonomy" id="665914"/>
    <lineage>
        <taxon>Bacteria</taxon>
        <taxon>Pseudomonadati</taxon>
        <taxon>Pseudomonadota</taxon>
        <taxon>Gammaproteobacteria</taxon>
        <taxon>Enterobacterales</taxon>
        <taxon>Erwiniaceae</taxon>
        <taxon>Mixta</taxon>
    </lineage>
</organism>
<reference evidence="2 3" key="1">
    <citation type="submission" date="2018-01" db="EMBL/GenBank/DDBJ databases">
        <title>Complete and assembled Genome of Pantoea gaviniae DSM22758T.</title>
        <authorList>
            <person name="Stevens M.J.A."/>
            <person name="Zurfluh K."/>
            <person name="Stephan R."/>
        </authorList>
    </citation>
    <scope>NUCLEOTIDE SEQUENCE [LARGE SCALE GENOMIC DNA]</scope>
    <source>
        <strain evidence="2 3">DSM 22758</strain>
    </source>
</reference>
<evidence type="ECO:0000313" key="3">
    <source>
        <dbReference type="Proteomes" id="UP000238365"/>
    </source>
</evidence>